<reference evidence="3 4" key="1">
    <citation type="journal article" date="2010" name="Proc. Natl. Acad. Sci. U.S.A.">
        <title>A Nitrospira metagenome illuminates the physiology and evolution of globally important nitrite-oxidizing bacteria.</title>
        <authorList>
            <person name="Lucker S."/>
            <person name="Wagner M."/>
            <person name="Maixner F."/>
            <person name="Pelletier E."/>
            <person name="Koch H."/>
            <person name="Vacherie B."/>
            <person name="Rattei T."/>
            <person name="Sinninghe Damste J."/>
            <person name="Spieck E."/>
            <person name="Le Paslier D."/>
            <person name="Daims H."/>
        </authorList>
    </citation>
    <scope>NUCLEOTIDE SEQUENCE [LARGE SCALE GENOMIC DNA]</scope>
</reference>
<dbReference type="InterPro" id="IPR011010">
    <property type="entry name" value="DNA_brk_join_enz"/>
</dbReference>
<dbReference type="HOGENOM" id="CLU_1783349_0_0_0"/>
<name>D8PDT4_9BACT</name>
<protein>
    <submittedName>
        <fullName evidence="3">Putative Phage integrase (Fragment, N-terminal)</fullName>
    </submittedName>
</protein>
<dbReference type="GO" id="GO:0015074">
    <property type="term" value="P:DNA integration"/>
    <property type="evidence" value="ECO:0007669"/>
    <property type="project" value="InterPro"/>
</dbReference>
<dbReference type="Gene3D" id="1.10.150.130">
    <property type="match status" value="1"/>
</dbReference>
<sequence>MRVYEEGRQTWRKCETKSQARTLYGKLKAEAREGKLFPKPKKTKSILLKDYFVTWLKNQPARGKKITTIKTYESRLRKHALPAFGTSQRSAISRPRIKAWAAGLLEMGLDFDTALNALLTLSAVLTEAVEDGLITHNPALRSANC</sequence>
<dbReference type="Pfam" id="PF14659">
    <property type="entry name" value="Phage_int_SAM_3"/>
    <property type="match status" value="1"/>
</dbReference>
<organism evidence="3 4">
    <name type="scientific">Nitrospira defluvii</name>
    <dbReference type="NCBI Taxonomy" id="330214"/>
    <lineage>
        <taxon>Bacteria</taxon>
        <taxon>Pseudomonadati</taxon>
        <taxon>Nitrospirota</taxon>
        <taxon>Nitrospiria</taxon>
        <taxon>Nitrospirales</taxon>
        <taxon>Nitrospiraceae</taxon>
        <taxon>Nitrospira</taxon>
    </lineage>
</organism>
<dbReference type="InterPro" id="IPR010998">
    <property type="entry name" value="Integrase_recombinase_N"/>
</dbReference>
<dbReference type="OrthoDB" id="1822491at2"/>
<keyword evidence="4" id="KW-1185">Reference proteome</keyword>
<dbReference type="EMBL" id="FP929003">
    <property type="protein sequence ID" value="CBK41393.1"/>
    <property type="molecule type" value="Genomic_DNA"/>
</dbReference>
<gene>
    <name evidence="3" type="ORF">NIDE1658</name>
</gene>
<dbReference type="STRING" id="330214.NIDE1658"/>
<evidence type="ECO:0000313" key="4">
    <source>
        <dbReference type="Proteomes" id="UP000001660"/>
    </source>
</evidence>
<evidence type="ECO:0000259" key="2">
    <source>
        <dbReference type="Pfam" id="PF14659"/>
    </source>
</evidence>
<evidence type="ECO:0000256" key="1">
    <source>
        <dbReference type="ARBA" id="ARBA00023125"/>
    </source>
</evidence>
<dbReference type="AlphaFoldDB" id="D8PDT4"/>
<dbReference type="InterPro" id="IPR004107">
    <property type="entry name" value="Integrase_SAM-like_N"/>
</dbReference>
<proteinExistence type="predicted"/>
<keyword evidence="1" id="KW-0238">DNA-binding</keyword>
<dbReference type="GO" id="GO:0003677">
    <property type="term" value="F:DNA binding"/>
    <property type="evidence" value="ECO:0007669"/>
    <property type="project" value="UniProtKB-KW"/>
</dbReference>
<dbReference type="Proteomes" id="UP000001660">
    <property type="component" value="Chromosome"/>
</dbReference>
<evidence type="ECO:0000313" key="3">
    <source>
        <dbReference type="EMBL" id="CBK41393.1"/>
    </source>
</evidence>
<dbReference type="KEGG" id="nde:NIDE1658"/>
<dbReference type="SUPFAM" id="SSF56349">
    <property type="entry name" value="DNA breaking-rejoining enzymes"/>
    <property type="match status" value="1"/>
</dbReference>
<accession>D8PDT4</accession>
<feature type="domain" description="Integrase SAM-like N-terminal" evidence="2">
    <location>
        <begin position="48"/>
        <end position="103"/>
    </location>
</feature>